<name>W2VNM7_PHYNI</name>
<reference evidence="1 2" key="1">
    <citation type="submission" date="2013-11" db="EMBL/GenBank/DDBJ databases">
        <title>The Genome Sequence of Phytophthora parasitica CJ01A1.</title>
        <authorList>
            <consortium name="The Broad Institute Genomics Platform"/>
            <person name="Russ C."/>
            <person name="Tyler B."/>
            <person name="Panabieres F."/>
            <person name="Shan W."/>
            <person name="Tripathy S."/>
            <person name="Grunwald N."/>
            <person name="Machado M."/>
            <person name="Johnson C.S."/>
            <person name="Walker B."/>
            <person name="Young S.K."/>
            <person name="Zeng Q."/>
            <person name="Gargeya S."/>
            <person name="Fitzgerald M."/>
            <person name="Haas B."/>
            <person name="Abouelleil A."/>
            <person name="Allen A.W."/>
            <person name="Alvarado L."/>
            <person name="Arachchi H.M."/>
            <person name="Berlin A.M."/>
            <person name="Chapman S.B."/>
            <person name="Gainer-Dewar J."/>
            <person name="Goldberg J."/>
            <person name="Griggs A."/>
            <person name="Gujja S."/>
            <person name="Hansen M."/>
            <person name="Howarth C."/>
            <person name="Imamovic A."/>
            <person name="Ireland A."/>
            <person name="Larimer J."/>
            <person name="McCowan C."/>
            <person name="Murphy C."/>
            <person name="Pearson M."/>
            <person name="Poon T.W."/>
            <person name="Priest M."/>
            <person name="Roberts A."/>
            <person name="Saif S."/>
            <person name="Shea T."/>
            <person name="Sisk P."/>
            <person name="Sykes S."/>
            <person name="Wortman J."/>
            <person name="Nusbaum C."/>
            <person name="Birren B."/>
        </authorList>
    </citation>
    <scope>NUCLEOTIDE SEQUENCE [LARGE SCALE GENOMIC DNA]</scope>
    <source>
        <strain evidence="1 2">CJ01A1</strain>
    </source>
</reference>
<dbReference type="AlphaFoldDB" id="W2VNM7"/>
<proteinExistence type="predicted"/>
<gene>
    <name evidence="1" type="ORF">F441_22712</name>
</gene>
<organism evidence="1 2">
    <name type="scientific">Phytophthora nicotianae CJ01A1</name>
    <dbReference type="NCBI Taxonomy" id="1317063"/>
    <lineage>
        <taxon>Eukaryota</taxon>
        <taxon>Sar</taxon>
        <taxon>Stramenopiles</taxon>
        <taxon>Oomycota</taxon>
        <taxon>Peronosporomycetes</taxon>
        <taxon>Peronosporales</taxon>
        <taxon>Peronosporaceae</taxon>
        <taxon>Phytophthora</taxon>
    </lineage>
</organism>
<accession>W2VNM7</accession>
<sequence length="72" mass="7931">MARCGREKGRNAGQLLLRLVPLDTQIGNLHETLAKLAEQLISLNCQIFLLLLKLGERGLEVLTRLLGPLDLG</sequence>
<evidence type="ECO:0000313" key="2">
    <source>
        <dbReference type="Proteomes" id="UP000018958"/>
    </source>
</evidence>
<comment type="caution">
    <text evidence="1">The sequence shown here is derived from an EMBL/GenBank/DDBJ whole genome shotgun (WGS) entry which is preliminary data.</text>
</comment>
<dbReference type="EMBL" id="ANIX01004981">
    <property type="protein sequence ID" value="ETO99864.1"/>
    <property type="molecule type" value="Genomic_DNA"/>
</dbReference>
<dbReference type="Proteomes" id="UP000018958">
    <property type="component" value="Unassembled WGS sequence"/>
</dbReference>
<protein>
    <submittedName>
        <fullName evidence="1">Uncharacterized protein</fullName>
    </submittedName>
</protein>
<evidence type="ECO:0000313" key="1">
    <source>
        <dbReference type="EMBL" id="ETO99864.1"/>
    </source>
</evidence>